<name>A0A5J4TCQ6_9EUKA</name>
<accession>A0A5J4TCQ6</accession>
<protein>
    <submittedName>
        <fullName evidence="1">Uncharacterized protein</fullName>
    </submittedName>
</protein>
<evidence type="ECO:0000313" key="1">
    <source>
        <dbReference type="EMBL" id="KAA6356174.1"/>
    </source>
</evidence>
<dbReference type="EMBL" id="SNRW01033417">
    <property type="protein sequence ID" value="KAA6356174.1"/>
    <property type="molecule type" value="Genomic_DNA"/>
</dbReference>
<dbReference type="AlphaFoldDB" id="A0A5J4TCQ6"/>
<proteinExistence type="predicted"/>
<dbReference type="Proteomes" id="UP000324800">
    <property type="component" value="Unassembled WGS sequence"/>
</dbReference>
<organism evidence="1 2">
    <name type="scientific">Streblomastix strix</name>
    <dbReference type="NCBI Taxonomy" id="222440"/>
    <lineage>
        <taxon>Eukaryota</taxon>
        <taxon>Metamonada</taxon>
        <taxon>Preaxostyla</taxon>
        <taxon>Oxymonadida</taxon>
        <taxon>Streblomastigidae</taxon>
        <taxon>Streblomastix</taxon>
    </lineage>
</organism>
<gene>
    <name evidence="1" type="ORF">EZS28_048300</name>
</gene>
<comment type="caution">
    <text evidence="1">The sequence shown here is derived from an EMBL/GenBank/DDBJ whole genome shotgun (WGS) entry which is preliminary data.</text>
</comment>
<sequence>MVKSKRLTVKEKNVLREQLTGPITEYYNHYLSVKEPDNEEGFDFEEDENVADDEITRFMEMLNKIIPLKKTSQSRKFFLFYELVNPRVMI</sequence>
<reference evidence="1 2" key="1">
    <citation type="submission" date="2019-03" db="EMBL/GenBank/DDBJ databases">
        <title>Single cell metagenomics reveals metabolic interactions within the superorganism composed of flagellate Streblomastix strix and complex community of Bacteroidetes bacteria on its surface.</title>
        <authorList>
            <person name="Treitli S.C."/>
            <person name="Kolisko M."/>
            <person name="Husnik F."/>
            <person name="Keeling P."/>
            <person name="Hampl V."/>
        </authorList>
    </citation>
    <scope>NUCLEOTIDE SEQUENCE [LARGE SCALE GENOMIC DNA]</scope>
    <source>
        <strain evidence="1">ST1C</strain>
    </source>
</reference>
<evidence type="ECO:0000313" key="2">
    <source>
        <dbReference type="Proteomes" id="UP000324800"/>
    </source>
</evidence>